<dbReference type="EMBL" id="CM037015">
    <property type="protein sequence ID" value="KAH7683223.1"/>
    <property type="molecule type" value="Genomic_DNA"/>
</dbReference>
<keyword evidence="2" id="KW-1185">Reference proteome</keyword>
<organism evidence="1 2">
    <name type="scientific">Dioscorea alata</name>
    <name type="common">Purple yam</name>
    <dbReference type="NCBI Taxonomy" id="55571"/>
    <lineage>
        <taxon>Eukaryota</taxon>
        <taxon>Viridiplantae</taxon>
        <taxon>Streptophyta</taxon>
        <taxon>Embryophyta</taxon>
        <taxon>Tracheophyta</taxon>
        <taxon>Spermatophyta</taxon>
        <taxon>Magnoliopsida</taxon>
        <taxon>Liliopsida</taxon>
        <taxon>Dioscoreales</taxon>
        <taxon>Dioscoreaceae</taxon>
        <taxon>Dioscorea</taxon>
    </lineage>
</organism>
<evidence type="ECO:0000313" key="2">
    <source>
        <dbReference type="Proteomes" id="UP000827976"/>
    </source>
</evidence>
<dbReference type="Proteomes" id="UP000827976">
    <property type="component" value="Chromosome 5"/>
</dbReference>
<protein>
    <submittedName>
        <fullName evidence="1">F-box domain-containing protein</fullName>
    </submittedName>
</protein>
<reference evidence="2" key="1">
    <citation type="journal article" date="2022" name="Nat. Commun.">
        <title>Chromosome evolution and the genetic basis of agronomically important traits in greater yam.</title>
        <authorList>
            <person name="Bredeson J.V."/>
            <person name="Lyons J.B."/>
            <person name="Oniyinde I.O."/>
            <person name="Okereke N.R."/>
            <person name="Kolade O."/>
            <person name="Nnabue I."/>
            <person name="Nwadili C.O."/>
            <person name="Hribova E."/>
            <person name="Parker M."/>
            <person name="Nwogha J."/>
            <person name="Shu S."/>
            <person name="Carlson J."/>
            <person name="Kariba R."/>
            <person name="Muthemba S."/>
            <person name="Knop K."/>
            <person name="Barton G.J."/>
            <person name="Sherwood A.V."/>
            <person name="Lopez-Montes A."/>
            <person name="Asiedu R."/>
            <person name="Jamnadass R."/>
            <person name="Muchugi A."/>
            <person name="Goodstein D."/>
            <person name="Egesi C.N."/>
            <person name="Featherston J."/>
            <person name="Asfaw A."/>
            <person name="Simpson G.G."/>
            <person name="Dolezel J."/>
            <person name="Hendre P.S."/>
            <person name="Van Deynze A."/>
            <person name="Kumar P.L."/>
            <person name="Obidiegwu J.E."/>
            <person name="Bhattacharjee R."/>
            <person name="Rokhsar D.S."/>
        </authorList>
    </citation>
    <scope>NUCLEOTIDE SEQUENCE [LARGE SCALE GENOMIC DNA]</scope>
    <source>
        <strain evidence="2">cv. TDa95/00328</strain>
    </source>
</reference>
<name>A0ACB7W6G6_DIOAL</name>
<comment type="caution">
    <text evidence="1">The sequence shown here is derived from an EMBL/GenBank/DDBJ whole genome shotgun (WGS) entry which is preliminary data.</text>
</comment>
<evidence type="ECO:0000313" key="1">
    <source>
        <dbReference type="EMBL" id="KAH7683223.1"/>
    </source>
</evidence>
<gene>
    <name evidence="1" type="ORF">IHE45_05G169500</name>
</gene>
<accession>A0ACB7W6G6</accession>
<proteinExistence type="predicted"/>
<sequence length="490" mass="55581">MKKRNKKKPKKKRKEKEPRDREGKRGREGERGLVGERKEEVRGGGRRRMEAGEAMLRQLIGQIQELCGSPSLDRNQRCYMLNLEYNVLEDSLSDLVVERKPGAPKLLDSDKSPPAKKSRGENVCENSIAASSSTEVMDEQIWKDFPEDLIEAVIARLPIATFFQFRSVCRKWNSLLTSPSFSEQCADVPRVNPWFFTNHRHVFTGAIYDPSLKKWHHPVFQFLPVRMATLPVASAGGLICLWDVNQLNFYVCNPLTLSFKGIPPCSDRGLAPAAVGMVLNGRTTNSGYKLIWLDCNGDHQVYDSLQNTWTCPGVVPPSIKLQLSLDLRSQTVSIGSTLYFMCANPDSVVSYDAVSGAWKRFVIPSPKHLTDRTLAECGGQLLLVGLLSNNAATCVYVWELQKMTLLWKEVDRMPNIWCLEFYGKHVTMTCLGNRGLLMLSLRSKRMNRLVTFDVSKRDWQRVPDCSFHHEKMRFWDSIGTAFFPCPTALP</sequence>